<keyword evidence="1" id="KW-0802">TPR repeat</keyword>
<dbReference type="OrthoDB" id="446317at2"/>
<organism evidence="3 4">
    <name type="scientific">Mastigocoleus testarum BC008</name>
    <dbReference type="NCBI Taxonomy" id="371196"/>
    <lineage>
        <taxon>Bacteria</taxon>
        <taxon>Bacillati</taxon>
        <taxon>Cyanobacteriota</taxon>
        <taxon>Cyanophyceae</taxon>
        <taxon>Nostocales</taxon>
        <taxon>Hapalosiphonaceae</taxon>
        <taxon>Mastigocoleus</taxon>
    </lineage>
</organism>
<dbReference type="Pfam" id="PF12770">
    <property type="entry name" value="CHAT"/>
    <property type="match status" value="1"/>
</dbReference>
<protein>
    <recommendedName>
        <fullName evidence="2">CHAT domain-containing protein</fullName>
    </recommendedName>
</protein>
<evidence type="ECO:0000313" key="4">
    <source>
        <dbReference type="Proteomes" id="UP000053372"/>
    </source>
</evidence>
<reference evidence="3 4" key="1">
    <citation type="journal article" date="2015" name="Genome Announc.">
        <title>Draft Genome of the Euendolithic (true boring) Cyanobacterium Mastigocoleus testarum strain BC008.</title>
        <authorList>
            <person name="Guida B.S."/>
            <person name="Garcia-Pichel F."/>
        </authorList>
    </citation>
    <scope>NUCLEOTIDE SEQUENCE [LARGE SCALE GENOMIC DNA]</scope>
    <source>
        <strain evidence="3 4">BC008</strain>
    </source>
</reference>
<proteinExistence type="predicted"/>
<accession>A0A0V7ZNF6</accession>
<dbReference type="PANTHER" id="PTHR10098">
    <property type="entry name" value="RAPSYN-RELATED"/>
    <property type="match status" value="1"/>
</dbReference>
<dbReference type="Gene3D" id="1.25.40.10">
    <property type="entry name" value="Tetratricopeptide repeat domain"/>
    <property type="match status" value="2"/>
</dbReference>
<evidence type="ECO:0000256" key="1">
    <source>
        <dbReference type="PROSITE-ProRule" id="PRU00339"/>
    </source>
</evidence>
<dbReference type="InterPro" id="IPR011990">
    <property type="entry name" value="TPR-like_helical_dom_sf"/>
</dbReference>
<name>A0A0V7ZNF6_9CYAN</name>
<dbReference type="PANTHER" id="PTHR10098:SF112">
    <property type="entry name" value="SLR0380 PROTEIN"/>
    <property type="match status" value="1"/>
</dbReference>
<comment type="caution">
    <text evidence="3">The sequence shown here is derived from an EMBL/GenBank/DDBJ whole genome shotgun (WGS) entry which is preliminary data.</text>
</comment>
<evidence type="ECO:0000313" key="3">
    <source>
        <dbReference type="EMBL" id="KST65759.1"/>
    </source>
</evidence>
<dbReference type="EMBL" id="LMTZ01000104">
    <property type="protein sequence ID" value="KST65759.1"/>
    <property type="molecule type" value="Genomic_DNA"/>
</dbReference>
<feature type="repeat" description="TPR" evidence="1">
    <location>
        <begin position="304"/>
        <end position="337"/>
    </location>
</feature>
<sequence length="908" mass="102367">MKLNLKKFITIFLLKIKSYLDIKKINHFFLGLLTLFFTLTIFNKSVYSNIDILNVVSSTPRHRDVQRYPSSLERISVLHAVNIQKQPVKKQLVQKQVKENSPTLLTQAGKEHYQKQQFTAAVTKWQHARKILISRGDTLNEAMVLGNLAQAYQQLGKLAEAKNATAKSIELLSSHQKDNQNLFAATLNIQGSLLLSEGNIEDAIAVWKRAVTIYEKTGDENGLTRCLLNQTQAYNRLGMHQRALNTLKEVNKTLQNQPDSPLKIVSLLHLGDTLRLTGNIGDSKKTLEQSLAIAEKLNSEANISKILLALGNTYSFEEKNHKALKFYQQAIDKSKSAAIKLQAQLNTLRLLVDTQNSSKAIYLASKIKPQLQNLTPSRTSVYALVNYVKSIEELNISEVSNKQENVKILAKAVQQAENIGDERAQSYALGYLGHLYEQTQQFNSARSLTEKALILAKISNASDITYRWEWQLGRLLTKQHNFVEAIAAYDNAVTTLGSIRNDLVASNLDMQFSFRESVEPIYREFVSLLLTPELEETSQENLKKARQVIESLQLAELDNFFNEPCLKVSPTQVDQIDKQAAVIYPIILENRLETVVSLPNQPLRHYTTAISENEVEKMVQTMRRAIRRKFLKKQHFAICQKIYNLIIKPLEADLAASKIQTLAFVLDGSLKNVPMAALYDGKQYLLEKYNIALSPGMQLLDPQPLENQKMEVLVGALSEGRQGFVPLPGVKTEIDKINSEISTEVLFNQKFTSQALQKQISKTPFPIVHLATHGEFSSKAEDTFVLTWDNRLDVKELGDILHTREQLSSKPIELLVLSACKTASGDKRAPLGLAGVAVRSGARSTIASLWSVDDESTSQMMVDFYEHLRQPRVTKAEALRHAQLKILGKSKFKHPYYWSAFVLVGNWL</sequence>
<dbReference type="SUPFAM" id="SSF48452">
    <property type="entry name" value="TPR-like"/>
    <property type="match status" value="3"/>
</dbReference>
<dbReference type="Proteomes" id="UP000053372">
    <property type="component" value="Unassembled WGS sequence"/>
</dbReference>
<keyword evidence="4" id="KW-1185">Reference proteome</keyword>
<evidence type="ECO:0000259" key="2">
    <source>
        <dbReference type="Pfam" id="PF12770"/>
    </source>
</evidence>
<dbReference type="PROSITE" id="PS50005">
    <property type="entry name" value="TPR"/>
    <property type="match status" value="1"/>
</dbReference>
<dbReference type="SMART" id="SM00028">
    <property type="entry name" value="TPR"/>
    <property type="match status" value="8"/>
</dbReference>
<feature type="domain" description="CHAT" evidence="2">
    <location>
        <begin position="638"/>
        <end position="906"/>
    </location>
</feature>
<dbReference type="InterPro" id="IPR024983">
    <property type="entry name" value="CHAT_dom"/>
</dbReference>
<dbReference type="AlphaFoldDB" id="A0A0V7ZNF6"/>
<dbReference type="Pfam" id="PF13424">
    <property type="entry name" value="TPR_12"/>
    <property type="match status" value="2"/>
</dbReference>
<dbReference type="InterPro" id="IPR019734">
    <property type="entry name" value="TPR_rpt"/>
</dbReference>
<gene>
    <name evidence="3" type="ORF">BC008_22540</name>
</gene>
<dbReference type="Pfam" id="PF13181">
    <property type="entry name" value="TPR_8"/>
    <property type="match status" value="1"/>
</dbReference>